<dbReference type="EMBL" id="NBAG03000233">
    <property type="protein sequence ID" value="PNI68121.1"/>
    <property type="molecule type" value="Genomic_DNA"/>
</dbReference>
<gene>
    <name evidence="3" type="ORF">CK820_G0013310</name>
</gene>
<keyword evidence="2" id="KW-0732">Signal</keyword>
<feature type="region of interest" description="Disordered" evidence="1">
    <location>
        <begin position="75"/>
        <end position="101"/>
    </location>
</feature>
<organism evidence="3 4">
    <name type="scientific">Pan troglodytes</name>
    <name type="common">Chimpanzee</name>
    <dbReference type="NCBI Taxonomy" id="9598"/>
    <lineage>
        <taxon>Eukaryota</taxon>
        <taxon>Metazoa</taxon>
        <taxon>Chordata</taxon>
        <taxon>Craniata</taxon>
        <taxon>Vertebrata</taxon>
        <taxon>Euteleostomi</taxon>
        <taxon>Mammalia</taxon>
        <taxon>Eutheria</taxon>
        <taxon>Euarchontoglires</taxon>
        <taxon>Primates</taxon>
        <taxon>Haplorrhini</taxon>
        <taxon>Catarrhini</taxon>
        <taxon>Hominidae</taxon>
        <taxon>Pan</taxon>
    </lineage>
</organism>
<dbReference type="Proteomes" id="UP000236370">
    <property type="component" value="Unassembled WGS sequence"/>
</dbReference>
<comment type="caution">
    <text evidence="3">The sequence shown here is derived from an EMBL/GenBank/DDBJ whole genome shotgun (WGS) entry which is preliminary data.</text>
</comment>
<feature type="chain" id="PRO_5014451330" evidence="2">
    <location>
        <begin position="30"/>
        <end position="101"/>
    </location>
</feature>
<feature type="signal peptide" evidence="2">
    <location>
        <begin position="1"/>
        <end position="29"/>
    </location>
</feature>
<evidence type="ECO:0000313" key="4">
    <source>
        <dbReference type="Proteomes" id="UP000236370"/>
    </source>
</evidence>
<evidence type="ECO:0000256" key="2">
    <source>
        <dbReference type="SAM" id="SignalP"/>
    </source>
</evidence>
<proteinExistence type="predicted"/>
<sequence length="101" mass="11167">MGPSCPVFLSFTKLSLWWLLLTPAGGEEAKRPPPRAPGDPLSSPSPTALPQGGSHTETEDRLFKHLFRGYNRWARPVPNTSDVEIPDHSPLSPCSFLYPQQ</sequence>
<protein>
    <submittedName>
        <fullName evidence="3">CHRNA2 isoform 5</fullName>
    </submittedName>
</protein>
<accession>A0A2J8N8M5</accession>
<reference evidence="3 4" key="1">
    <citation type="submission" date="2017-12" db="EMBL/GenBank/DDBJ databases">
        <title>High-resolution comparative analysis of great ape genomes.</title>
        <authorList>
            <person name="Pollen A."/>
            <person name="Hastie A."/>
            <person name="Hormozdiari F."/>
            <person name="Dougherty M."/>
            <person name="Liu R."/>
            <person name="Chaisson M."/>
            <person name="Hoppe E."/>
            <person name="Hill C."/>
            <person name="Pang A."/>
            <person name="Hillier L."/>
            <person name="Baker C."/>
            <person name="Armstrong J."/>
            <person name="Shendure J."/>
            <person name="Paten B."/>
            <person name="Wilson R."/>
            <person name="Chao H."/>
            <person name="Schneider V."/>
            <person name="Ventura M."/>
            <person name="Kronenberg Z."/>
            <person name="Murali S."/>
            <person name="Gordon D."/>
            <person name="Cantsilieris S."/>
            <person name="Munson K."/>
            <person name="Nelson B."/>
            <person name="Raja A."/>
            <person name="Underwood J."/>
            <person name="Diekhans M."/>
            <person name="Fiddes I."/>
            <person name="Haussler D."/>
            <person name="Eichler E."/>
        </authorList>
    </citation>
    <scope>NUCLEOTIDE SEQUENCE [LARGE SCALE GENOMIC DNA]</scope>
    <source>
        <strain evidence="3">Yerkes chimp pedigree #C0471</strain>
    </source>
</reference>
<feature type="region of interest" description="Disordered" evidence="1">
    <location>
        <begin position="27"/>
        <end position="61"/>
    </location>
</feature>
<name>A0A2J8N8M5_PANTR</name>
<evidence type="ECO:0000313" key="3">
    <source>
        <dbReference type="EMBL" id="PNI68121.1"/>
    </source>
</evidence>
<dbReference type="AlphaFoldDB" id="A0A2J8N8M5"/>
<evidence type="ECO:0000256" key="1">
    <source>
        <dbReference type="SAM" id="MobiDB-lite"/>
    </source>
</evidence>